<evidence type="ECO:0000256" key="1">
    <source>
        <dbReference type="SAM" id="Phobius"/>
    </source>
</evidence>
<dbReference type="Proteomes" id="UP000614200">
    <property type="component" value="Unassembled WGS sequence"/>
</dbReference>
<protein>
    <submittedName>
        <fullName evidence="2">Poly-gamma-glutamate system protein</fullName>
    </submittedName>
</protein>
<keyword evidence="1" id="KW-1133">Transmembrane helix</keyword>
<feature type="transmembrane region" description="Helical" evidence="1">
    <location>
        <begin position="329"/>
        <end position="346"/>
    </location>
</feature>
<dbReference type="NCBIfam" id="TIGR04332">
    <property type="entry name" value="gamma_Glu_sys"/>
    <property type="match status" value="1"/>
</dbReference>
<keyword evidence="3" id="KW-1185">Reference proteome</keyword>
<name>A0ABR9ZYV0_9FIRM</name>
<organism evidence="2 3">
    <name type="scientific">Fusibacter ferrireducens</name>
    <dbReference type="NCBI Taxonomy" id="2785058"/>
    <lineage>
        <taxon>Bacteria</taxon>
        <taxon>Bacillati</taxon>
        <taxon>Bacillota</taxon>
        <taxon>Clostridia</taxon>
        <taxon>Eubacteriales</taxon>
        <taxon>Eubacteriales Family XII. Incertae Sedis</taxon>
        <taxon>Fusibacter</taxon>
    </lineage>
</organism>
<reference evidence="2 3" key="1">
    <citation type="submission" date="2020-11" db="EMBL/GenBank/DDBJ databases">
        <title>Fusibacter basophilias sp. nov.</title>
        <authorList>
            <person name="Qiu D."/>
        </authorList>
    </citation>
    <scope>NUCLEOTIDE SEQUENCE [LARGE SCALE GENOMIC DNA]</scope>
    <source>
        <strain evidence="2 3">Q10-2</strain>
    </source>
</reference>
<comment type="caution">
    <text evidence="2">The sequence shown here is derived from an EMBL/GenBank/DDBJ whole genome shotgun (WGS) entry which is preliminary data.</text>
</comment>
<keyword evidence="1" id="KW-0472">Membrane</keyword>
<evidence type="ECO:0000313" key="2">
    <source>
        <dbReference type="EMBL" id="MBF4695635.1"/>
    </source>
</evidence>
<sequence length="351" mass="38796">MDTNKRDVLRLSLILLFLILLLALVVQNSKVQKNTYYDQQVHAAEKMKTCMEAIKSYKSDLEIPLSDEDYFKTGLIGEPFNLITTTLGEVKAKRTTAHPDMAALVVKMFHEVGLKKGNRVGLGFSGSFPALNIAVLCAAEEMELEMVPITSVGASTYGANNYALTFPEMLHHLYQEGLLDTDSAMVSLGGDFDVGVNIDSDKIHEIEERLIESGLNLSKEPDLEKNVQLRLRTYGQIDCFVAVGGNITNGGTTEEAITLGQGILDGNQYFGKVDAKSGIIQHYLSKEVPVINLLNIEKITLTYGMPFDPIERDEIGTGTIYYTVTYPKFLISIGFLTGVSMLIFLYRKRGA</sequence>
<dbReference type="RefSeq" id="WP_194703874.1">
    <property type="nucleotide sequence ID" value="NZ_JADKNH010000018.1"/>
</dbReference>
<dbReference type="EMBL" id="JADKNH010000018">
    <property type="protein sequence ID" value="MBF4695635.1"/>
    <property type="molecule type" value="Genomic_DNA"/>
</dbReference>
<evidence type="ECO:0000313" key="3">
    <source>
        <dbReference type="Proteomes" id="UP000614200"/>
    </source>
</evidence>
<dbReference type="InterPro" id="IPR027602">
    <property type="entry name" value="PGA_system"/>
</dbReference>
<accession>A0ABR9ZYV0</accession>
<gene>
    <name evidence="2" type="primary">pgsW</name>
    <name evidence="2" type="ORF">ISU02_21280</name>
</gene>
<proteinExistence type="predicted"/>
<keyword evidence="1" id="KW-0812">Transmembrane</keyword>